<evidence type="ECO:0000259" key="2">
    <source>
        <dbReference type="Pfam" id="PF00582"/>
    </source>
</evidence>
<evidence type="ECO:0000313" key="4">
    <source>
        <dbReference type="Proteomes" id="UP001642900"/>
    </source>
</evidence>
<evidence type="ECO:0000313" key="3">
    <source>
        <dbReference type="EMBL" id="NGO55912.1"/>
    </source>
</evidence>
<dbReference type="PANTHER" id="PTHR46268:SF6">
    <property type="entry name" value="UNIVERSAL STRESS PROTEIN UP12"/>
    <property type="match status" value="1"/>
</dbReference>
<dbReference type="Gene3D" id="3.40.50.620">
    <property type="entry name" value="HUPs"/>
    <property type="match status" value="1"/>
</dbReference>
<dbReference type="SUPFAM" id="SSF52402">
    <property type="entry name" value="Adenine nucleotide alpha hydrolases-like"/>
    <property type="match status" value="1"/>
</dbReference>
<keyword evidence="4" id="KW-1185">Reference proteome</keyword>
<accession>A0A6G4WM66</accession>
<dbReference type="InterPro" id="IPR014729">
    <property type="entry name" value="Rossmann-like_a/b/a_fold"/>
</dbReference>
<protein>
    <submittedName>
        <fullName evidence="3">Universal stress protein</fullName>
    </submittedName>
</protein>
<sequence>MSDIYIVGFDGTDASHRAAALASGLAKTSRARVHLVYVLEWSPYSFLTQEELAERHKRREEELKRAAEIVEPVAKDLAAGGVQVTSEVRYGHAGELFCQIAEKLAARQIFIGRKGSRSLADRLLGGLAITLVQASPVPVTVVP</sequence>
<comment type="similarity">
    <text evidence="1">Belongs to the universal stress protein A family.</text>
</comment>
<feature type="domain" description="UspA" evidence="2">
    <location>
        <begin position="6"/>
        <end position="143"/>
    </location>
</feature>
<dbReference type="Pfam" id="PF00582">
    <property type="entry name" value="Usp"/>
    <property type="match status" value="1"/>
</dbReference>
<evidence type="ECO:0000256" key="1">
    <source>
        <dbReference type="ARBA" id="ARBA00008791"/>
    </source>
</evidence>
<organism evidence="3 4">
    <name type="scientific">Allomesorhizobium camelthorni</name>
    <dbReference type="NCBI Taxonomy" id="475069"/>
    <lineage>
        <taxon>Bacteria</taxon>
        <taxon>Pseudomonadati</taxon>
        <taxon>Pseudomonadota</taxon>
        <taxon>Alphaproteobacteria</taxon>
        <taxon>Hyphomicrobiales</taxon>
        <taxon>Phyllobacteriaceae</taxon>
        <taxon>Allomesorhizobium</taxon>
    </lineage>
</organism>
<gene>
    <name evidence="3" type="ORF">G6N73_33750</name>
</gene>
<dbReference type="AlphaFoldDB" id="A0A6G4WM66"/>
<comment type="caution">
    <text evidence="3">The sequence shown here is derived from an EMBL/GenBank/DDBJ whole genome shotgun (WGS) entry which is preliminary data.</text>
</comment>
<dbReference type="Proteomes" id="UP001642900">
    <property type="component" value="Unassembled WGS sequence"/>
</dbReference>
<name>A0A6G4WM66_9HYPH</name>
<proteinExistence type="inferred from homology"/>
<reference evidence="3 4" key="1">
    <citation type="submission" date="2020-02" db="EMBL/GenBank/DDBJ databases">
        <title>Genome sequence of strain CCNWXJ40-4.</title>
        <authorList>
            <person name="Gao J."/>
            <person name="Sun J."/>
        </authorList>
    </citation>
    <scope>NUCLEOTIDE SEQUENCE [LARGE SCALE GENOMIC DNA]</scope>
    <source>
        <strain evidence="3 4">CCNWXJ 40-4</strain>
    </source>
</reference>
<dbReference type="PRINTS" id="PR01438">
    <property type="entry name" value="UNVRSLSTRESS"/>
</dbReference>
<dbReference type="InterPro" id="IPR006016">
    <property type="entry name" value="UspA"/>
</dbReference>
<dbReference type="RefSeq" id="WP_165034251.1">
    <property type="nucleotide sequence ID" value="NZ_JAAKZF010000149.1"/>
</dbReference>
<dbReference type="PANTHER" id="PTHR46268">
    <property type="entry name" value="STRESS RESPONSE PROTEIN NHAX"/>
    <property type="match status" value="1"/>
</dbReference>
<dbReference type="InterPro" id="IPR006015">
    <property type="entry name" value="Universal_stress_UspA"/>
</dbReference>
<dbReference type="CDD" id="cd00293">
    <property type="entry name" value="USP-like"/>
    <property type="match status" value="1"/>
</dbReference>
<dbReference type="EMBL" id="JAAKZF010000149">
    <property type="protein sequence ID" value="NGO55912.1"/>
    <property type="molecule type" value="Genomic_DNA"/>
</dbReference>